<dbReference type="EMBL" id="JASJOT010000070">
    <property type="protein sequence ID" value="MDJ1498937.1"/>
    <property type="molecule type" value="Genomic_DNA"/>
</dbReference>
<evidence type="ECO:0000313" key="6">
    <source>
        <dbReference type="EMBL" id="MDJ1498937.1"/>
    </source>
</evidence>
<evidence type="ECO:0000256" key="1">
    <source>
        <dbReference type="ARBA" id="ARBA00004442"/>
    </source>
</evidence>
<accession>A0ABT7D191</accession>
<dbReference type="Proteomes" id="UP001228581">
    <property type="component" value="Unassembled WGS sequence"/>
</dbReference>
<feature type="domain" description="Outer membrane protein beta-barrel" evidence="5">
    <location>
        <begin position="405"/>
        <end position="800"/>
    </location>
</feature>
<dbReference type="InterPro" id="IPR037066">
    <property type="entry name" value="Plug_dom_sf"/>
</dbReference>
<evidence type="ECO:0000256" key="2">
    <source>
        <dbReference type="ARBA" id="ARBA00023136"/>
    </source>
</evidence>
<dbReference type="InterPro" id="IPR036942">
    <property type="entry name" value="Beta-barrel_TonB_sf"/>
</dbReference>
<dbReference type="Pfam" id="PF13620">
    <property type="entry name" value="CarboxypepD_reg"/>
    <property type="match status" value="1"/>
</dbReference>
<dbReference type="Pfam" id="PF14905">
    <property type="entry name" value="OMP_b-brl_3"/>
    <property type="match status" value="1"/>
</dbReference>
<dbReference type="Pfam" id="PF07715">
    <property type="entry name" value="Plug"/>
    <property type="match status" value="1"/>
</dbReference>
<dbReference type="Gene3D" id="2.40.170.20">
    <property type="entry name" value="TonB-dependent receptor, beta-barrel domain"/>
    <property type="match status" value="1"/>
</dbReference>
<sequence>MIHPFLRVLSGNLCFVATCVFIHVKVQTRLIMLLLLLGTGFLPLLAQEGAITGTVTNEAGEKQPSITIALRKILDSSSVKSTLTTVEGRFEFLYIQEGNYVLQASGVGFQRYTEPVSVSSKTASYVHIQLKTEVIGLREISVTAQKQAVERQIDRTVIHVDAILSNAGTNAWEMLEQSPGVQVVNDNLSVKGKQNVSVFIDNKPLYLQGNDLANYLKSLPANILDKIEIIPNPPAGYEAAGNGGIINIRLKKNDRMGFNGTILSENIRGKRSRISQSLNANFRIQKINVYGNVSNYNGTGLSVSTSERIYQANEANSLASATQNMSVSNPNHRVFGKLGVDFYASPKTTWGISASHLYRDMLEKTTLINTQVYNRTSEYTLVKSDNRANTLTNNTNVTLSFRHVYDTTGRELTADADYITYRQGYNFSNSSAAYGYNPKLETFTGDLPYSIAIYALKTDYTHPFHNGSKLGVGYKSTFTHVNSLATYTGDNPQLSDLSNRFTYQETIHALYLSYSLTYRRLSLLSGVRVENTLSSGKQQSVTSSSFERSYLNVFPTVYVSYTLDSQKEHWLHFSYGRRIDRPEYSILNPFAMPLDNYTYRQGNPFLKPQISQNLEFSYVYKNRLTLSPFYTRSRDIAQETILVKDNVFNRQPANLGQQEIIGFSADGTWNLTQWWTVNPVITYTYTSLRSILDTDKLHVKGSNWSAATVSQFSFRKGWTAEVITEYVTPQIYRQYIQGASWYTHLGVGKKIWKDKGVVKVNIRDLFYSRVDRQDFRNLTGVTGYSNRKWDTRSVTLAVSYRFGKSLKAGASRKTETPDEKKRLGDQ</sequence>
<gene>
    <name evidence="6" type="ORF">QNI19_38785</name>
</gene>
<evidence type="ECO:0000256" key="3">
    <source>
        <dbReference type="ARBA" id="ARBA00023237"/>
    </source>
</evidence>
<comment type="subcellular location">
    <subcellularLocation>
        <location evidence="1">Cell outer membrane</location>
    </subcellularLocation>
</comment>
<comment type="caution">
    <text evidence="6">The sequence shown here is derived from an EMBL/GenBank/DDBJ whole genome shotgun (WGS) entry which is preliminary data.</text>
</comment>
<protein>
    <submittedName>
        <fullName evidence="6">Outer membrane beta-barrel family protein</fullName>
    </submittedName>
</protein>
<feature type="domain" description="TonB-dependent receptor plug" evidence="4">
    <location>
        <begin position="154"/>
        <end position="244"/>
    </location>
</feature>
<evidence type="ECO:0000259" key="5">
    <source>
        <dbReference type="Pfam" id="PF14905"/>
    </source>
</evidence>
<evidence type="ECO:0000259" key="4">
    <source>
        <dbReference type="Pfam" id="PF07715"/>
    </source>
</evidence>
<proteinExistence type="predicted"/>
<name>A0ABT7D191_9BACT</name>
<dbReference type="InterPro" id="IPR012910">
    <property type="entry name" value="Plug_dom"/>
</dbReference>
<dbReference type="SUPFAM" id="SSF49452">
    <property type="entry name" value="Starch-binding domain-like"/>
    <property type="match status" value="1"/>
</dbReference>
<evidence type="ECO:0000313" key="7">
    <source>
        <dbReference type="Proteomes" id="UP001228581"/>
    </source>
</evidence>
<keyword evidence="2" id="KW-0472">Membrane</keyword>
<reference evidence="6 7" key="1">
    <citation type="submission" date="2023-05" db="EMBL/GenBank/DDBJ databases">
        <authorList>
            <person name="Zhang X."/>
        </authorList>
    </citation>
    <scope>NUCLEOTIDE SEQUENCE [LARGE SCALE GENOMIC DNA]</scope>
    <source>
        <strain evidence="6 7">DM2B3-1</strain>
    </source>
</reference>
<dbReference type="InterPro" id="IPR013784">
    <property type="entry name" value="Carb-bd-like_fold"/>
</dbReference>
<organism evidence="6 7">
    <name type="scientific">Xanthocytophaga flava</name>
    <dbReference type="NCBI Taxonomy" id="3048013"/>
    <lineage>
        <taxon>Bacteria</taxon>
        <taxon>Pseudomonadati</taxon>
        <taxon>Bacteroidota</taxon>
        <taxon>Cytophagia</taxon>
        <taxon>Cytophagales</taxon>
        <taxon>Rhodocytophagaceae</taxon>
        <taxon>Xanthocytophaga</taxon>
    </lineage>
</organism>
<dbReference type="SUPFAM" id="SSF56935">
    <property type="entry name" value="Porins"/>
    <property type="match status" value="1"/>
</dbReference>
<keyword evidence="3" id="KW-0998">Cell outer membrane</keyword>
<dbReference type="InterPro" id="IPR041700">
    <property type="entry name" value="OMP_b-brl_3"/>
</dbReference>
<keyword evidence="7" id="KW-1185">Reference proteome</keyword>
<dbReference type="RefSeq" id="WP_314005955.1">
    <property type="nucleotide sequence ID" value="NZ_JASJOT010000070.1"/>
</dbReference>
<dbReference type="Gene3D" id="2.60.40.1120">
    <property type="entry name" value="Carboxypeptidase-like, regulatory domain"/>
    <property type="match status" value="1"/>
</dbReference>
<dbReference type="Gene3D" id="2.170.130.10">
    <property type="entry name" value="TonB-dependent receptor, plug domain"/>
    <property type="match status" value="1"/>
</dbReference>